<feature type="domain" description="ATPase dynein-related AAA" evidence="4">
    <location>
        <begin position="69"/>
        <end position="193"/>
    </location>
</feature>
<evidence type="ECO:0000313" key="6">
    <source>
        <dbReference type="EMBL" id="PHZ86447.1"/>
    </source>
</evidence>
<reference evidence="6 7" key="1">
    <citation type="submission" date="2017-10" db="EMBL/GenBank/DDBJ databases">
        <title>Frigbacter circumglobatus gen. nov. sp. nov., isolated from sediment cultured in situ.</title>
        <authorList>
            <person name="Zhao Z."/>
        </authorList>
    </citation>
    <scope>NUCLEOTIDE SEQUENCE [LARGE SCALE GENOMIC DNA]</scope>
    <source>
        <strain evidence="6 7">ZYL</strain>
    </source>
</reference>
<gene>
    <name evidence="6" type="primary">cobS</name>
    <name evidence="6" type="ORF">CRD36_00740</name>
</gene>
<dbReference type="GO" id="GO:0051116">
    <property type="term" value="F:cobaltochelatase activity"/>
    <property type="evidence" value="ECO:0007669"/>
    <property type="project" value="UniProtKB-UniRule"/>
</dbReference>
<dbReference type="InParanoid" id="A0A2G4YVT8"/>
<proteinExistence type="predicted"/>
<dbReference type="InterPro" id="IPR011704">
    <property type="entry name" value="ATPase_dyneun-rel_AAA"/>
</dbReference>
<dbReference type="GO" id="GO:0016887">
    <property type="term" value="F:ATP hydrolysis activity"/>
    <property type="evidence" value="ECO:0007669"/>
    <property type="project" value="InterPro"/>
</dbReference>
<dbReference type="Gene3D" id="3.40.50.300">
    <property type="entry name" value="P-loop containing nucleotide triphosphate hydrolases"/>
    <property type="match status" value="1"/>
</dbReference>
<dbReference type="AlphaFoldDB" id="A0A2G4YVT8"/>
<evidence type="ECO:0000256" key="2">
    <source>
        <dbReference type="ARBA" id="ARBA00022840"/>
    </source>
</evidence>
<dbReference type="InterPro" id="IPR006537">
    <property type="entry name" value="PD_CobS"/>
</dbReference>
<keyword evidence="7" id="KW-1185">Reference proteome</keyword>
<dbReference type="PANTHER" id="PTHR48103:SF2">
    <property type="entry name" value="MIDASIN"/>
    <property type="match status" value="1"/>
</dbReference>
<keyword evidence="2" id="KW-0067">ATP-binding</keyword>
<dbReference type="NCBIfam" id="TIGR01650">
    <property type="entry name" value="PD_CobS"/>
    <property type="match status" value="1"/>
</dbReference>
<dbReference type="GO" id="GO:0000027">
    <property type="term" value="P:ribosomal large subunit assembly"/>
    <property type="evidence" value="ECO:0007669"/>
    <property type="project" value="TreeGrafter"/>
</dbReference>
<comment type="caution">
    <text evidence="6">The sequence shown here is derived from an EMBL/GenBank/DDBJ whole genome shotgun (WGS) entry which is preliminary data.</text>
</comment>
<dbReference type="InterPro" id="IPR027417">
    <property type="entry name" value="P-loop_NTPase"/>
</dbReference>
<keyword evidence="1" id="KW-0547">Nucleotide-binding</keyword>
<dbReference type="InterPro" id="IPR025865">
    <property type="entry name" value="CobS_N_dom"/>
</dbReference>
<dbReference type="EMBL" id="PDEM01000007">
    <property type="protein sequence ID" value="PHZ86447.1"/>
    <property type="molecule type" value="Genomic_DNA"/>
</dbReference>
<dbReference type="SUPFAM" id="SSF52540">
    <property type="entry name" value="P-loop containing nucleoside triphosphate hydrolases"/>
    <property type="match status" value="1"/>
</dbReference>
<evidence type="ECO:0000313" key="7">
    <source>
        <dbReference type="Proteomes" id="UP000229730"/>
    </source>
</evidence>
<dbReference type="GO" id="GO:0005524">
    <property type="term" value="F:ATP binding"/>
    <property type="evidence" value="ECO:0007669"/>
    <property type="project" value="UniProtKB-KW"/>
</dbReference>
<dbReference type="GO" id="GO:0009236">
    <property type="term" value="P:cobalamin biosynthetic process"/>
    <property type="evidence" value="ECO:0007669"/>
    <property type="project" value="UniProtKB-UniRule"/>
</dbReference>
<dbReference type="EC" id="6.6.1.2" evidence="3"/>
<organism evidence="6 7">
    <name type="scientific">Paremcibacter congregatus</name>
    <dbReference type="NCBI Taxonomy" id="2043170"/>
    <lineage>
        <taxon>Bacteria</taxon>
        <taxon>Pseudomonadati</taxon>
        <taxon>Pseudomonadota</taxon>
        <taxon>Alphaproteobacteria</taxon>
        <taxon>Emcibacterales</taxon>
        <taxon>Emcibacteraceae</taxon>
        <taxon>Paremcibacter</taxon>
    </lineage>
</organism>
<evidence type="ECO:0000259" key="4">
    <source>
        <dbReference type="Pfam" id="PF07728"/>
    </source>
</evidence>
<dbReference type="GO" id="GO:0030687">
    <property type="term" value="C:preribosome, large subunit precursor"/>
    <property type="evidence" value="ECO:0007669"/>
    <property type="project" value="TreeGrafter"/>
</dbReference>
<dbReference type="Pfam" id="PF12556">
    <property type="entry name" value="CobS_N"/>
    <property type="match status" value="1"/>
</dbReference>
<dbReference type="Proteomes" id="UP000229730">
    <property type="component" value="Unassembled WGS sequence"/>
</dbReference>
<evidence type="ECO:0000259" key="5">
    <source>
        <dbReference type="Pfam" id="PF12556"/>
    </source>
</evidence>
<sequence>MTKTETTAPNYDMPDIEVNVRQIFGIDSDMQVPGFAEPNEHVPEIDSTYIFDHDTTLALLAGFAFNRRVMVQGYHGTGKSTHIEQVAARLNWPCVRVNLDSHISRIDLVGKDAIVLQDGVQITEFQEGILPWALQSPTALVFDEYDAGRPDVMFVIQRVLEVSGKLTLLDQNKVIHPHPAFRLFSTTNTIGLGDTSGLYHGTQQINQGQMDRWNIVTTLNYLAHEVEENIVSAKLPSLQTKEGQTLIRQMVQVADLSRSGFINGDISTVMSPRTVLTWAENAEIFKDVAFAFRVTFLNKCDELERPVVAEYYQRCFGEDLPEAAISPVVQRS</sequence>
<dbReference type="OrthoDB" id="9772742at2"/>
<dbReference type="PANTHER" id="PTHR48103">
    <property type="entry name" value="MIDASIN-RELATED"/>
    <property type="match status" value="1"/>
</dbReference>
<dbReference type="Pfam" id="PF07728">
    <property type="entry name" value="AAA_5"/>
    <property type="match status" value="1"/>
</dbReference>
<dbReference type="RefSeq" id="WP_099470824.1">
    <property type="nucleotide sequence ID" value="NZ_CAXBMK010000003.1"/>
</dbReference>
<accession>A0A2G4YVT8</accession>
<name>A0A2G4YVT8_9PROT</name>
<protein>
    <recommendedName>
        <fullName evidence="3">Cobaltochelatase subunit CobS</fullName>
        <ecNumber evidence="3">6.6.1.2</ecNumber>
    </recommendedName>
</protein>
<evidence type="ECO:0000256" key="3">
    <source>
        <dbReference type="NCBIfam" id="TIGR01650"/>
    </source>
</evidence>
<feature type="domain" description="Cobaltochelatase subunit CobS N-terminal" evidence="5">
    <location>
        <begin position="13"/>
        <end position="42"/>
    </location>
</feature>
<evidence type="ECO:0000256" key="1">
    <source>
        <dbReference type="ARBA" id="ARBA00022741"/>
    </source>
</evidence>